<evidence type="ECO:0000256" key="5">
    <source>
        <dbReference type="ARBA" id="ARBA00029433"/>
    </source>
</evidence>
<evidence type="ECO:0000256" key="4">
    <source>
        <dbReference type="ARBA" id="ARBA00023136"/>
    </source>
</evidence>
<dbReference type="OMA" id="DEDMCAY"/>
<dbReference type="PANTHER" id="PTHR16082:SF2">
    <property type="entry name" value="AP-5 COMPLEX SUBUNIT MU-1"/>
    <property type="match status" value="1"/>
</dbReference>
<protein>
    <recommendedName>
        <fullName evidence="6">MHD domain-containing protein</fullName>
    </recommendedName>
</protein>
<dbReference type="PANTHER" id="PTHR16082">
    <property type="entry name" value="AP-5 COMPLEX SUBUNIT MU-1"/>
    <property type="match status" value="1"/>
</dbReference>
<dbReference type="GO" id="GO:0005764">
    <property type="term" value="C:lysosome"/>
    <property type="evidence" value="ECO:0007669"/>
    <property type="project" value="TreeGrafter"/>
</dbReference>
<dbReference type="GO" id="GO:0015031">
    <property type="term" value="P:protein transport"/>
    <property type="evidence" value="ECO:0007669"/>
    <property type="project" value="UniProtKB-KW"/>
</dbReference>
<dbReference type="GO" id="GO:0005829">
    <property type="term" value="C:cytosol"/>
    <property type="evidence" value="ECO:0007669"/>
    <property type="project" value="TreeGrafter"/>
</dbReference>
<dbReference type="GO" id="GO:0016197">
    <property type="term" value="P:endosomal transport"/>
    <property type="evidence" value="ECO:0007669"/>
    <property type="project" value="TreeGrafter"/>
</dbReference>
<dbReference type="Proteomes" id="UP000008076">
    <property type="component" value="Unassembled WGS sequence"/>
</dbReference>
<keyword evidence="2" id="KW-0813">Transport</keyword>
<comment type="subcellular location">
    <subcellularLocation>
        <location evidence="5">Endomembrane system</location>
        <topology evidence="5">Peripheral membrane protein</topology>
        <orientation evidence="5">Cytoplasmic side</orientation>
    </subcellularLocation>
</comment>
<accession>B0ET72</accession>
<dbReference type="GO" id="GO:0030119">
    <property type="term" value="C:AP-type membrane coat adaptor complex"/>
    <property type="evidence" value="ECO:0007669"/>
    <property type="project" value="TreeGrafter"/>
</dbReference>
<keyword evidence="8" id="KW-1185">Reference proteome</keyword>
<proteinExistence type="inferred from homology"/>
<keyword evidence="4" id="KW-0472">Membrane</keyword>
<evidence type="ECO:0000313" key="8">
    <source>
        <dbReference type="Proteomes" id="UP000008076"/>
    </source>
</evidence>
<gene>
    <name evidence="7" type="ORF">EDI_202250</name>
</gene>
<dbReference type="KEGG" id="edi:EDI_202250"/>
<name>B0ET72_ENTDS</name>
<dbReference type="PROSITE" id="PS51072">
    <property type="entry name" value="MHD"/>
    <property type="match status" value="1"/>
</dbReference>
<dbReference type="GeneID" id="5886464"/>
<dbReference type="InterPro" id="IPR028565">
    <property type="entry name" value="MHD"/>
</dbReference>
<evidence type="ECO:0000256" key="2">
    <source>
        <dbReference type="ARBA" id="ARBA00022448"/>
    </source>
</evidence>
<reference evidence="8" key="1">
    <citation type="submission" date="2007-12" db="EMBL/GenBank/DDBJ databases">
        <title>Annotation of Entamoeba dispar SAW760.</title>
        <authorList>
            <person name="Lorenzi H."/>
            <person name="Inman J."/>
            <person name="Schobel S."/>
            <person name="Amedeo P."/>
            <person name="Caler E."/>
        </authorList>
    </citation>
    <scope>NUCLEOTIDE SEQUENCE [LARGE SCALE GENOMIC DNA]</scope>
    <source>
        <strain evidence="8">ATCC PRA-260 / SAW760</strain>
    </source>
</reference>
<comment type="similarity">
    <text evidence="1">Belongs to the adaptor complexes medium subunit family.</text>
</comment>
<dbReference type="AlphaFoldDB" id="B0ET72"/>
<dbReference type="VEuPathDB" id="AmoebaDB:EDI_202250"/>
<keyword evidence="3" id="KW-0653">Protein transport</keyword>
<evidence type="ECO:0000313" key="7">
    <source>
        <dbReference type="EMBL" id="EDR22232.1"/>
    </source>
</evidence>
<evidence type="ECO:0000256" key="3">
    <source>
        <dbReference type="ARBA" id="ARBA00022927"/>
    </source>
</evidence>
<sequence length="510" mass="58909">MISFRGIWIIQRKRSDFIERVETSTSQSEFYEYSVIFSKQFPTVNQRLKNLQQERYCNLPKDNEICDYLKQAIEFSTHISHEVKREDTVIISPDSPMNFTLSFLGKDPISCIYLVKNNSIIFITIPAIVISSSEQKSYIKQKNILMGISFLENIEKLCGKFFDNEKKRTKEEYNQALNYELVKKLQISCPYGTPLESLDSEWIKSLIKLEDKNKKINKNNSNINRRFNISEFLLYSNEENTQDGNLSIIGFKGVVQAELNLQGAPEMSLGFCIGKEGNVNLDQVIQNLSLYYSAIPTSTIENFATDIKISPPNYQFNLCYYNVNPELSISNTKTIQQLFTASYIIDYDHSIFKIQIIIDVDPVFTRLKYDAVSIEIPLYGVKLDSITNYSPVNQMFTQPEKINDHLLTKIIKFDENNRAIIAFQFTAEINEEATEYLRIRKPSFISDMQNIFKPHIIIKTKLQSSLSGFNIDTRKITVVGTKTPYQFSIQQETAIEAIVFARHLFGEINQ</sequence>
<dbReference type="eggNOG" id="ENOG502RC39">
    <property type="taxonomic scope" value="Eukaryota"/>
</dbReference>
<evidence type="ECO:0000259" key="6">
    <source>
        <dbReference type="PROSITE" id="PS51072"/>
    </source>
</evidence>
<dbReference type="EMBL" id="DS550779">
    <property type="protein sequence ID" value="EDR22232.1"/>
    <property type="molecule type" value="Genomic_DNA"/>
</dbReference>
<feature type="domain" description="MHD" evidence="6">
    <location>
        <begin position="224"/>
        <end position="501"/>
    </location>
</feature>
<organism evidence="8">
    <name type="scientific">Entamoeba dispar (strain ATCC PRA-260 / SAW760)</name>
    <dbReference type="NCBI Taxonomy" id="370354"/>
    <lineage>
        <taxon>Eukaryota</taxon>
        <taxon>Amoebozoa</taxon>
        <taxon>Evosea</taxon>
        <taxon>Archamoebae</taxon>
        <taxon>Mastigamoebida</taxon>
        <taxon>Entamoebidae</taxon>
        <taxon>Entamoeba</taxon>
    </lineage>
</organism>
<evidence type="ECO:0000256" key="1">
    <source>
        <dbReference type="ARBA" id="ARBA00005324"/>
    </source>
</evidence>
<dbReference type="RefSeq" id="XP_001741275.1">
    <property type="nucleotide sequence ID" value="XM_001741223.1"/>
</dbReference>
<dbReference type="InterPro" id="IPR039591">
    <property type="entry name" value="AP5M1"/>
</dbReference>
<dbReference type="OrthoDB" id="1877176at2759"/>
<dbReference type="GO" id="GO:0005770">
    <property type="term" value="C:late endosome"/>
    <property type="evidence" value="ECO:0007669"/>
    <property type="project" value="TreeGrafter"/>
</dbReference>